<dbReference type="Proteomes" id="UP001177021">
    <property type="component" value="Unassembled WGS sequence"/>
</dbReference>
<keyword evidence="2" id="KW-1185">Reference proteome</keyword>
<evidence type="ECO:0000313" key="1">
    <source>
        <dbReference type="EMBL" id="CAJ2653850.1"/>
    </source>
</evidence>
<sequence length="79" mass="8566">MIMKKRGKKIQKVMVQCAKPIRLCGLRVQQPVIPPLSRAGGAHCSVKPASCGSLRSRDQENRAFAQVPCPNSELGVGRP</sequence>
<name>A0ACB0K957_TRIPR</name>
<protein>
    <submittedName>
        <fullName evidence="1">Uncharacterized protein</fullName>
    </submittedName>
</protein>
<evidence type="ECO:0000313" key="2">
    <source>
        <dbReference type="Proteomes" id="UP001177021"/>
    </source>
</evidence>
<proteinExistence type="predicted"/>
<comment type="caution">
    <text evidence="1">The sequence shown here is derived from an EMBL/GenBank/DDBJ whole genome shotgun (WGS) entry which is preliminary data.</text>
</comment>
<organism evidence="1 2">
    <name type="scientific">Trifolium pratense</name>
    <name type="common">Red clover</name>
    <dbReference type="NCBI Taxonomy" id="57577"/>
    <lineage>
        <taxon>Eukaryota</taxon>
        <taxon>Viridiplantae</taxon>
        <taxon>Streptophyta</taxon>
        <taxon>Embryophyta</taxon>
        <taxon>Tracheophyta</taxon>
        <taxon>Spermatophyta</taxon>
        <taxon>Magnoliopsida</taxon>
        <taxon>eudicotyledons</taxon>
        <taxon>Gunneridae</taxon>
        <taxon>Pentapetalae</taxon>
        <taxon>rosids</taxon>
        <taxon>fabids</taxon>
        <taxon>Fabales</taxon>
        <taxon>Fabaceae</taxon>
        <taxon>Papilionoideae</taxon>
        <taxon>50 kb inversion clade</taxon>
        <taxon>NPAAA clade</taxon>
        <taxon>Hologalegina</taxon>
        <taxon>IRL clade</taxon>
        <taxon>Trifolieae</taxon>
        <taxon>Trifolium</taxon>
    </lineage>
</organism>
<dbReference type="EMBL" id="CASHSV030000206">
    <property type="protein sequence ID" value="CAJ2653850.1"/>
    <property type="molecule type" value="Genomic_DNA"/>
</dbReference>
<reference evidence="1" key="1">
    <citation type="submission" date="2023-10" db="EMBL/GenBank/DDBJ databases">
        <authorList>
            <person name="Rodriguez Cubillos JULIANA M."/>
            <person name="De Vega J."/>
        </authorList>
    </citation>
    <scope>NUCLEOTIDE SEQUENCE</scope>
</reference>
<gene>
    <name evidence="1" type="ORF">MILVUS5_LOCUS21114</name>
</gene>
<accession>A0ACB0K957</accession>